<feature type="region of interest" description="Disordered" evidence="1">
    <location>
        <begin position="66"/>
        <end position="96"/>
    </location>
</feature>
<dbReference type="GeneID" id="37037707"/>
<feature type="compositionally biased region" description="Low complexity" evidence="1">
    <location>
        <begin position="195"/>
        <end position="205"/>
    </location>
</feature>
<feature type="region of interest" description="Disordered" evidence="1">
    <location>
        <begin position="110"/>
        <end position="146"/>
    </location>
</feature>
<keyword evidence="4" id="KW-1185">Reference proteome</keyword>
<evidence type="ECO:0000313" key="3">
    <source>
        <dbReference type="EMBL" id="PWN45359.1"/>
    </source>
</evidence>
<reference evidence="3 4" key="1">
    <citation type="journal article" date="2018" name="Mol. Biol. Evol.">
        <title>Broad Genomic Sampling Reveals a Smut Pathogenic Ancestry of the Fungal Clade Ustilaginomycotina.</title>
        <authorList>
            <person name="Kijpornyongpan T."/>
            <person name="Mondo S.J."/>
            <person name="Barry K."/>
            <person name="Sandor L."/>
            <person name="Lee J."/>
            <person name="Lipzen A."/>
            <person name="Pangilinan J."/>
            <person name="LaButti K."/>
            <person name="Hainaut M."/>
            <person name="Henrissat B."/>
            <person name="Grigoriev I.V."/>
            <person name="Spatafora J.W."/>
            <person name="Aime M.C."/>
        </authorList>
    </citation>
    <scope>NUCLEOTIDE SEQUENCE [LARGE SCALE GENOMIC DNA]</scope>
    <source>
        <strain evidence="3 4">MCA 4658</strain>
    </source>
</reference>
<evidence type="ECO:0000256" key="1">
    <source>
        <dbReference type="SAM" id="MobiDB-lite"/>
    </source>
</evidence>
<feature type="compositionally biased region" description="Polar residues" evidence="1">
    <location>
        <begin position="277"/>
        <end position="311"/>
    </location>
</feature>
<gene>
    <name evidence="3" type="ORF">IE81DRAFT_344673</name>
</gene>
<keyword evidence="2" id="KW-0472">Membrane</keyword>
<dbReference type="AlphaFoldDB" id="A0A316W654"/>
<organism evidence="3 4">
    <name type="scientific">Ceraceosorus guamensis</name>
    <dbReference type="NCBI Taxonomy" id="1522189"/>
    <lineage>
        <taxon>Eukaryota</taxon>
        <taxon>Fungi</taxon>
        <taxon>Dikarya</taxon>
        <taxon>Basidiomycota</taxon>
        <taxon>Ustilaginomycotina</taxon>
        <taxon>Exobasidiomycetes</taxon>
        <taxon>Ceraceosorales</taxon>
        <taxon>Ceraceosoraceae</taxon>
        <taxon>Ceraceosorus</taxon>
    </lineage>
</organism>
<feature type="compositionally biased region" description="Basic and acidic residues" evidence="1">
    <location>
        <begin position="312"/>
        <end position="322"/>
    </location>
</feature>
<feature type="compositionally biased region" description="Low complexity" evidence="1">
    <location>
        <begin position="255"/>
        <end position="275"/>
    </location>
</feature>
<dbReference type="RefSeq" id="XP_025372519.1">
    <property type="nucleotide sequence ID" value="XM_025515837.1"/>
</dbReference>
<name>A0A316W654_9BASI</name>
<evidence type="ECO:0000313" key="4">
    <source>
        <dbReference type="Proteomes" id="UP000245783"/>
    </source>
</evidence>
<evidence type="ECO:0000256" key="2">
    <source>
        <dbReference type="SAM" id="Phobius"/>
    </source>
</evidence>
<sequence length="322" mass="34437">MTLNTATLLHKRTLNRRCWWDQQGVRRCEGLPVGAIVAIALAIVLIVSAALTLACRTQIRKTCCGHRSKPKRRGRALAQRSSSTKTRSELAEDVESNASVIGDSGWQTNADTFVSSDGRRPLMVEDSTMPRLPTLSYASGGGYLSRDATDAVTEDTAVSRDQDVFPSPTLPTVPQPAARLDADGARRNSRQASLSRNSMTSQSSKSKSHRRSASTTGAAIAPPPMRGWPAGLIAASSRPPSSGQGRERESHSSNAHSQRARQSVSSSRRSSTHAALPSSTSTTKPRGSGVDVTSKNQKKMSASKSLPTSPEISRRSLEDDCA</sequence>
<dbReference type="Proteomes" id="UP000245783">
    <property type="component" value="Unassembled WGS sequence"/>
</dbReference>
<dbReference type="EMBL" id="KZ819355">
    <property type="protein sequence ID" value="PWN45359.1"/>
    <property type="molecule type" value="Genomic_DNA"/>
</dbReference>
<feature type="compositionally biased region" description="Basic residues" evidence="1">
    <location>
        <begin position="66"/>
        <end position="75"/>
    </location>
</feature>
<protein>
    <submittedName>
        <fullName evidence="3">Uncharacterized protein</fullName>
    </submittedName>
</protein>
<keyword evidence="2" id="KW-1133">Transmembrane helix</keyword>
<dbReference type="InParanoid" id="A0A316W654"/>
<proteinExistence type="predicted"/>
<feature type="transmembrane region" description="Helical" evidence="2">
    <location>
        <begin position="33"/>
        <end position="54"/>
    </location>
</feature>
<accession>A0A316W654</accession>
<keyword evidence="2" id="KW-0812">Transmembrane</keyword>
<feature type="region of interest" description="Disordered" evidence="1">
    <location>
        <begin position="161"/>
        <end position="322"/>
    </location>
</feature>